<name>A0A0K6IT96_9PROT</name>
<dbReference type="PANTHER" id="PTHR35604">
    <property type="entry name" value="TRANSPOSASE INSH FOR INSERTION SEQUENCE ELEMENT IS5A-RELATED"/>
    <property type="match status" value="1"/>
</dbReference>
<gene>
    <name evidence="3" type="ORF">Ga0061068_103201</name>
</gene>
<dbReference type="PANTHER" id="PTHR35604:SF2">
    <property type="entry name" value="TRANSPOSASE INSH FOR INSERTION SEQUENCE ELEMENT IS5A-RELATED"/>
    <property type="match status" value="1"/>
</dbReference>
<dbReference type="InterPro" id="IPR008490">
    <property type="entry name" value="Transposase_InsH_N"/>
</dbReference>
<dbReference type="EMBL" id="CYHH01000003">
    <property type="protein sequence ID" value="CUB06552.1"/>
    <property type="molecule type" value="Genomic_DNA"/>
</dbReference>
<protein>
    <submittedName>
        <fullName evidence="3">Transposase domain (DUF772)</fullName>
    </submittedName>
</protein>
<evidence type="ECO:0000256" key="1">
    <source>
        <dbReference type="SAM" id="MobiDB-lite"/>
    </source>
</evidence>
<keyword evidence="4" id="KW-1185">Reference proteome</keyword>
<evidence type="ECO:0000313" key="3">
    <source>
        <dbReference type="EMBL" id="CUB06552.1"/>
    </source>
</evidence>
<organism evidence="3 4">
    <name type="scientific">Tepidiphilus thermophilus</name>
    <dbReference type="NCBI Taxonomy" id="876478"/>
    <lineage>
        <taxon>Bacteria</taxon>
        <taxon>Pseudomonadati</taxon>
        <taxon>Pseudomonadota</taxon>
        <taxon>Hydrogenophilia</taxon>
        <taxon>Hydrogenophilales</taxon>
        <taxon>Hydrogenophilaceae</taxon>
        <taxon>Tepidiphilus</taxon>
    </lineage>
</organism>
<feature type="domain" description="Transposase InsH N-terminal" evidence="2">
    <location>
        <begin position="18"/>
        <end position="117"/>
    </location>
</feature>
<accession>A0A0K6IT96</accession>
<evidence type="ECO:0000313" key="4">
    <source>
        <dbReference type="Proteomes" id="UP000182108"/>
    </source>
</evidence>
<evidence type="ECO:0000259" key="2">
    <source>
        <dbReference type="Pfam" id="PF05598"/>
    </source>
</evidence>
<feature type="region of interest" description="Disordered" evidence="1">
    <location>
        <begin position="213"/>
        <end position="248"/>
    </location>
</feature>
<proteinExistence type="predicted"/>
<dbReference type="AlphaFoldDB" id="A0A0K6IT96"/>
<sequence length="248" mass="27246">MTRRTAIQPDLFAAEEHRAKLDRLGDPLQEMDSVIDFAALAAEVEKIFPSKDQSKGGRPPYPIETMVRIVVLKRLYGLSDEQMEFQLLDRMSFKRFCGLEHSRTVPDRTTIWLFENRIGPAGAQALFADPAQGQAPPATAQAAESAQYAHCPRARAGRARVRCHRSHGRQDDPHHRTGQSRLCPHPDGCLRQHPANGVAREVQCHRLVRTAHGGSAPKAAVGRKKPGHEAATSGQNGGKSSGIQCRVS</sequence>
<dbReference type="Proteomes" id="UP000182108">
    <property type="component" value="Unassembled WGS sequence"/>
</dbReference>
<dbReference type="Pfam" id="PF05598">
    <property type="entry name" value="DUF772"/>
    <property type="match status" value="1"/>
</dbReference>
<reference evidence="4" key="1">
    <citation type="submission" date="2015-08" db="EMBL/GenBank/DDBJ databases">
        <authorList>
            <person name="Babu N.S."/>
            <person name="Beckwith C.J."/>
            <person name="Beseler K.G."/>
            <person name="Brison A."/>
            <person name="Carone J.V."/>
            <person name="Caskin T.P."/>
            <person name="Diamond M."/>
            <person name="Durham M.E."/>
            <person name="Foxe J.M."/>
            <person name="Go M."/>
            <person name="Henderson B.A."/>
            <person name="Jones I.B."/>
            <person name="McGettigan J.A."/>
            <person name="Micheletti S.J."/>
            <person name="Nasrallah M.E."/>
            <person name="Ortiz D."/>
            <person name="Piller C.R."/>
            <person name="Privatt S.R."/>
            <person name="Schneider S.L."/>
            <person name="Sharp S."/>
            <person name="Smith T.C."/>
            <person name="Stanton J.D."/>
            <person name="Ullery H.E."/>
            <person name="Wilson R.J."/>
            <person name="Serrano M.G."/>
            <person name="Buck G."/>
            <person name="Lee V."/>
            <person name="Wang Y."/>
            <person name="Carvalho R."/>
            <person name="Voegtly L."/>
            <person name="Shi R."/>
            <person name="Duckworth R."/>
            <person name="Johnson A."/>
            <person name="Loviza R."/>
            <person name="Walstead R."/>
            <person name="Shah Z."/>
            <person name="Kiflezghi M."/>
            <person name="Wade K."/>
            <person name="Ball S.L."/>
            <person name="Bradley K.W."/>
            <person name="Asai D.J."/>
            <person name="Bowman C.A."/>
            <person name="Russell D.A."/>
            <person name="Pope W.H."/>
            <person name="Jacobs-Sera D."/>
            <person name="Hendrix R.W."/>
            <person name="Hatfull G.F."/>
        </authorList>
    </citation>
    <scope>NUCLEOTIDE SEQUENCE [LARGE SCALE GENOMIC DNA]</scope>
    <source>
        <strain evidence="4">JCM 19170</strain>
    </source>
</reference>